<evidence type="ECO:0000313" key="3">
    <source>
        <dbReference type="Proteomes" id="UP000321533"/>
    </source>
</evidence>
<keyword evidence="2" id="KW-0378">Hydrolase</keyword>
<dbReference type="PANTHER" id="PTHR43798:SF33">
    <property type="entry name" value="HYDROLASE, PUTATIVE (AFU_ORTHOLOGUE AFUA_2G14860)-RELATED"/>
    <property type="match status" value="1"/>
</dbReference>
<dbReference type="PRINTS" id="PR00111">
    <property type="entry name" value="ABHYDROLASE"/>
</dbReference>
<dbReference type="GO" id="GO:0016020">
    <property type="term" value="C:membrane"/>
    <property type="evidence" value="ECO:0007669"/>
    <property type="project" value="TreeGrafter"/>
</dbReference>
<reference evidence="2 3" key="1">
    <citation type="journal article" date="2016" name="Int. J. Syst. Evol. Microbiol.">
        <title>Panacibacter ginsenosidivorans gen. nov., sp. nov., with ginsenoside converting activity isolated from soil of a ginseng field.</title>
        <authorList>
            <person name="Siddiqi M.Z."/>
            <person name="Muhammad Shafi S."/>
            <person name="Choi K.D."/>
            <person name="Im W.T."/>
        </authorList>
    </citation>
    <scope>NUCLEOTIDE SEQUENCE [LARGE SCALE GENOMIC DNA]</scope>
    <source>
        <strain evidence="2 3">Gsoil1550</strain>
    </source>
</reference>
<keyword evidence="3" id="KW-1185">Reference proteome</keyword>
<evidence type="ECO:0000259" key="1">
    <source>
        <dbReference type="Pfam" id="PF00561"/>
    </source>
</evidence>
<dbReference type="InterPro" id="IPR000073">
    <property type="entry name" value="AB_hydrolase_1"/>
</dbReference>
<dbReference type="AlphaFoldDB" id="A0A5B8V965"/>
<accession>A0A5B8V965</accession>
<dbReference type="EMBL" id="CP042435">
    <property type="protein sequence ID" value="QEC68047.1"/>
    <property type="molecule type" value="Genomic_DNA"/>
</dbReference>
<organism evidence="2 3">
    <name type="scientific">Panacibacter ginsenosidivorans</name>
    <dbReference type="NCBI Taxonomy" id="1813871"/>
    <lineage>
        <taxon>Bacteria</taxon>
        <taxon>Pseudomonadati</taxon>
        <taxon>Bacteroidota</taxon>
        <taxon>Chitinophagia</taxon>
        <taxon>Chitinophagales</taxon>
        <taxon>Chitinophagaceae</taxon>
        <taxon>Panacibacter</taxon>
    </lineage>
</organism>
<dbReference type="Pfam" id="PF00561">
    <property type="entry name" value="Abhydrolase_1"/>
    <property type="match status" value="1"/>
</dbReference>
<dbReference type="PANTHER" id="PTHR43798">
    <property type="entry name" value="MONOACYLGLYCEROL LIPASE"/>
    <property type="match status" value="1"/>
</dbReference>
<dbReference type="Proteomes" id="UP000321533">
    <property type="component" value="Chromosome"/>
</dbReference>
<dbReference type="Gene3D" id="3.40.50.1820">
    <property type="entry name" value="alpha/beta hydrolase"/>
    <property type="match status" value="1"/>
</dbReference>
<dbReference type="InterPro" id="IPR050266">
    <property type="entry name" value="AB_hydrolase_sf"/>
</dbReference>
<name>A0A5B8V965_9BACT</name>
<dbReference type="InterPro" id="IPR029058">
    <property type="entry name" value="AB_hydrolase_fold"/>
</dbReference>
<gene>
    <name evidence="2" type="ORF">FRZ67_12310</name>
</gene>
<sequence length="271" mass="31791">MQKQSEAYKNSEIWFGVEGTGPSLIVCLHGFGENMDSFAFLNNTIDKHYTLLCIDLPFHGDTKWQEGLLFAPDELLQIINGILERSGFSSNCKFSLLGYSLGGRIALHLLRMIPERIERVVLIAPDGLRVNFWYWLGTQTYIGNKLFHITMQHPDWFFAMTNFAYKTGFLNKSIIKFLHYYLDDKEARLMLYKRWTTLRKFKPDLPLVRKIIKERKIPVRFIFGNYDRIILYKRSDAFKKDKENVKVLVLNTGHQLLKEKYAVDIAMQFSQ</sequence>
<dbReference type="KEGG" id="pgin:FRZ67_12310"/>
<dbReference type="OrthoDB" id="975949at2"/>
<protein>
    <submittedName>
        <fullName evidence="2">Alpha/beta hydrolase</fullName>
    </submittedName>
</protein>
<evidence type="ECO:0000313" key="2">
    <source>
        <dbReference type="EMBL" id="QEC68047.1"/>
    </source>
</evidence>
<proteinExistence type="predicted"/>
<dbReference type="SUPFAM" id="SSF53474">
    <property type="entry name" value="alpha/beta-Hydrolases"/>
    <property type="match status" value="1"/>
</dbReference>
<dbReference type="RefSeq" id="WP_147189854.1">
    <property type="nucleotide sequence ID" value="NZ_CP042435.1"/>
</dbReference>
<dbReference type="GO" id="GO:0016787">
    <property type="term" value="F:hydrolase activity"/>
    <property type="evidence" value="ECO:0007669"/>
    <property type="project" value="UniProtKB-KW"/>
</dbReference>
<feature type="domain" description="AB hydrolase-1" evidence="1">
    <location>
        <begin position="24"/>
        <end position="151"/>
    </location>
</feature>